<accession>A0AAX3LU92</accession>
<dbReference type="Proteomes" id="UP001210770">
    <property type="component" value="Plasmid unnamed1"/>
</dbReference>
<evidence type="ECO:0000313" key="2">
    <source>
        <dbReference type="EMBL" id="WCE72112.1"/>
    </source>
</evidence>
<dbReference type="Pfam" id="PF01850">
    <property type="entry name" value="PIN"/>
    <property type="match status" value="1"/>
</dbReference>
<dbReference type="InterPro" id="IPR041705">
    <property type="entry name" value="PIN_Sll0205"/>
</dbReference>
<keyword evidence="2" id="KW-0614">Plasmid</keyword>
<dbReference type="InterPro" id="IPR052919">
    <property type="entry name" value="TA_system_RNase"/>
</dbReference>
<protein>
    <submittedName>
        <fullName evidence="2">Type II toxin-antitoxin system VapC family toxin</fullName>
    </submittedName>
</protein>
<dbReference type="EMBL" id="CP116424">
    <property type="protein sequence ID" value="WCE72112.1"/>
    <property type="molecule type" value="Genomic_DNA"/>
</dbReference>
<proteinExistence type="predicted"/>
<dbReference type="RefSeq" id="WP_271690164.1">
    <property type="nucleotide sequence ID" value="NZ_CP116424.1"/>
</dbReference>
<dbReference type="InterPro" id="IPR029060">
    <property type="entry name" value="PIN-like_dom_sf"/>
</dbReference>
<geneLocation type="plasmid" evidence="2 3">
    <name>unnamed1</name>
</geneLocation>
<evidence type="ECO:0000313" key="3">
    <source>
        <dbReference type="Proteomes" id="UP001210770"/>
    </source>
</evidence>
<sequence>MSSEITVDTPILARWLIGSRRITTELRRVLEDAPAVYIPPCSLHEMTLKVRKGRWPEMEPYAPHLGRICVTNGIKIAPYTARMAILAGSMEWDHPDPFDRMIGVTAFEMGMALVSSDEAFDMLERIQDGAAGFGTIPLRRIRRPL</sequence>
<reference evidence="2" key="1">
    <citation type="submission" date="2023-01" db="EMBL/GenBank/DDBJ databases">
        <title>Comparative genomic analysis of cold water coral derived Sulfitobacter faviae: insights into their metabolism and habitat adaptation.</title>
        <authorList>
            <person name="Guo Y."/>
            <person name="Lin S."/>
            <person name="Huang Z."/>
            <person name="Tang K."/>
            <person name="Wang X."/>
        </authorList>
    </citation>
    <scope>NUCLEOTIDE SEQUENCE</scope>
    <source>
        <strain evidence="2">SCSIO W_1865</strain>
        <plasmid evidence="2">unnamed1</plasmid>
    </source>
</reference>
<dbReference type="InterPro" id="IPR002716">
    <property type="entry name" value="PIN_dom"/>
</dbReference>
<dbReference type="PANTHER" id="PTHR36173">
    <property type="entry name" value="RIBONUCLEASE VAPC16-RELATED"/>
    <property type="match status" value="1"/>
</dbReference>
<name>A0AAX3LU92_9RHOB</name>
<dbReference type="Gene3D" id="3.40.50.1010">
    <property type="entry name" value="5'-nuclease"/>
    <property type="match status" value="1"/>
</dbReference>
<organism evidence="2 3">
    <name type="scientific">Sulfitobacter faviae</name>
    <dbReference type="NCBI Taxonomy" id="1775881"/>
    <lineage>
        <taxon>Bacteria</taxon>
        <taxon>Pseudomonadati</taxon>
        <taxon>Pseudomonadota</taxon>
        <taxon>Alphaproteobacteria</taxon>
        <taxon>Rhodobacterales</taxon>
        <taxon>Roseobacteraceae</taxon>
        <taxon>Sulfitobacter</taxon>
    </lineage>
</organism>
<dbReference type="CDD" id="cd09872">
    <property type="entry name" value="PIN_Sll0205-like"/>
    <property type="match status" value="1"/>
</dbReference>
<dbReference type="AlphaFoldDB" id="A0AAX3LU92"/>
<gene>
    <name evidence="2" type="ORF">PL336_16610</name>
</gene>
<evidence type="ECO:0000259" key="1">
    <source>
        <dbReference type="Pfam" id="PF01850"/>
    </source>
</evidence>
<feature type="domain" description="PIN" evidence="1">
    <location>
        <begin position="6"/>
        <end position="121"/>
    </location>
</feature>
<dbReference type="SUPFAM" id="SSF88723">
    <property type="entry name" value="PIN domain-like"/>
    <property type="match status" value="1"/>
</dbReference>